<accession>A0ACB7HFA5</accession>
<evidence type="ECO:0000313" key="2">
    <source>
        <dbReference type="Proteomes" id="UP000091857"/>
    </source>
</evidence>
<keyword evidence="2" id="KW-1185">Reference proteome</keyword>
<protein>
    <submittedName>
        <fullName evidence="1">Uncharacterized protein</fullName>
    </submittedName>
</protein>
<name>A0ACB7HFA5_MANES</name>
<comment type="caution">
    <text evidence="1">The sequence shown here is derived from an EMBL/GenBank/DDBJ whole genome shotgun (WGS) entry which is preliminary data.</text>
</comment>
<sequence length="173" mass="19519">MTILQLKGNYCICKGHEKRITKVLSKNKGLFIKNLDLENGFVHIDGDIDIEKVIKELQKKFKSMQVEVVEETDSDEEIDSDKCESLSQPLENGGGYSASRLQWPDVGGQSRLGLRPYGGLNQLRYDGYGGFETPSTYGYSGQNYQIDNANYYNEVNDLTKIIRDENPSICSTM</sequence>
<evidence type="ECO:0000313" key="1">
    <source>
        <dbReference type="EMBL" id="KAG8651147.1"/>
    </source>
</evidence>
<reference evidence="2" key="1">
    <citation type="journal article" date="2016" name="Nat. Biotechnol.">
        <title>Sequencing wild and cultivated cassava and related species reveals extensive interspecific hybridization and genetic diversity.</title>
        <authorList>
            <person name="Bredeson J.V."/>
            <person name="Lyons J.B."/>
            <person name="Prochnik S.E."/>
            <person name="Wu G.A."/>
            <person name="Ha C.M."/>
            <person name="Edsinger-Gonzales E."/>
            <person name="Grimwood J."/>
            <person name="Schmutz J."/>
            <person name="Rabbi I.Y."/>
            <person name="Egesi C."/>
            <person name="Nauluvula P."/>
            <person name="Lebot V."/>
            <person name="Ndunguru J."/>
            <person name="Mkamilo G."/>
            <person name="Bart R.S."/>
            <person name="Setter T.L."/>
            <person name="Gleadow R.M."/>
            <person name="Kulakow P."/>
            <person name="Ferguson M.E."/>
            <person name="Rounsley S."/>
            <person name="Rokhsar D.S."/>
        </authorList>
    </citation>
    <scope>NUCLEOTIDE SEQUENCE [LARGE SCALE GENOMIC DNA]</scope>
    <source>
        <strain evidence="2">cv. AM560-2</strain>
    </source>
</reference>
<dbReference type="EMBL" id="CM004393">
    <property type="protein sequence ID" value="KAG8651147.1"/>
    <property type="molecule type" value="Genomic_DNA"/>
</dbReference>
<organism evidence="1 2">
    <name type="scientific">Manihot esculenta</name>
    <name type="common">Cassava</name>
    <name type="synonym">Jatropha manihot</name>
    <dbReference type="NCBI Taxonomy" id="3983"/>
    <lineage>
        <taxon>Eukaryota</taxon>
        <taxon>Viridiplantae</taxon>
        <taxon>Streptophyta</taxon>
        <taxon>Embryophyta</taxon>
        <taxon>Tracheophyta</taxon>
        <taxon>Spermatophyta</taxon>
        <taxon>Magnoliopsida</taxon>
        <taxon>eudicotyledons</taxon>
        <taxon>Gunneridae</taxon>
        <taxon>Pentapetalae</taxon>
        <taxon>rosids</taxon>
        <taxon>fabids</taxon>
        <taxon>Malpighiales</taxon>
        <taxon>Euphorbiaceae</taxon>
        <taxon>Crotonoideae</taxon>
        <taxon>Manihoteae</taxon>
        <taxon>Manihot</taxon>
    </lineage>
</organism>
<proteinExistence type="predicted"/>
<dbReference type="Proteomes" id="UP000091857">
    <property type="component" value="Chromosome 7"/>
</dbReference>
<gene>
    <name evidence="1" type="ORF">MANES_07G095606v8</name>
</gene>